<feature type="domain" description="Ketosynthase family 3 (KS3)" evidence="7">
    <location>
        <begin position="381"/>
        <end position="815"/>
    </location>
</feature>
<dbReference type="Gene3D" id="3.10.129.110">
    <property type="entry name" value="Polyketide synthase dehydratase"/>
    <property type="match status" value="1"/>
</dbReference>
<evidence type="ECO:0000256" key="3">
    <source>
        <dbReference type="ARBA" id="ARBA00022679"/>
    </source>
</evidence>
<sequence length="2165" mass="236257">MSDKLAFLLFGDQSLDTHGFLADFFRRGNHGYLAKGFLDQAAHALRKEIEGLPKLERSKLPTFRTLQQLNEKYHAQKLKHPGVDGALLCISQLAHYIDHAEKTFEDLTRHDHTFLVGLCSGLFAASAVAVTPSLSALVPVAVQASLMAFRTGSYVHYFAERLNPAFEQSESWTHIYPGVKEEEASAVLADFHHATGIPKPSRAYISAVSLSSVAISGPPATLKALSSTRAFPSKPTSIPVYGPYHASHLHNTADIEKILRLDDEEVLDVFVATRPRSAVMSCTTGSWISETDTVSLLKAVVSEILNDTLMFSKVLNGCLDMARDFQGRIGLILPLGPTQNAATLANLLKSQTNLDIILREPPKISELSTLSSIGNHGRSGRCKLAVVGMAGRFPDAESHEKLWELLAKGLDVHRVVPKDRFNVETHFDPTGRAMNTSHTPYGCWIEKPGMFDPRFFNMSPREAFQTDPMQRMALTTAYEALEMSGYIPNRTPSTRLDRIGTFYGQTSDDWREINAAQEVDTYFITGGVRAFGPGRINYHFGFSGPSLNIDTACSSSAAAMNVACSALWARDCDTAIVGGLSCMTNPDIFSGLSRGQFLSKKGPCATFDNEADGYCRGDSCASVIVKRLEDALADGDNVLAVILGTATNHSADAISITHPHGPTQSILSRHILDEAGVDPLDVDYVEMHGTGTQAGDGTEMKSVTDVFAPADRKRPSDRPLYIGAVKANVGHGEAASGVTALVKVLLMLQKNAIPPHVGIKPGSVMNKTFPKDLSERNVNIAFHLTPFRRSDGKPRRVFINNFSAAGGNTGLLVEDGPQIQPALPDPRPTHIITVTGKSKSSMIRNAERLVSWMDNNPDTPLAHIAYTTTARRIQHYWRMNVSASNLAEAKRAICNRVKENFVPVLPEQPKVAFMFTGQGSHYAGLGNDLYKLFSVFRQAINEFDNIAKVHGFPSFLPLIDGTEPDVSVLSPVVVQLGLACFEMALARLWASWGIKPAIVVGHSLGEYPALHVAGVLTASDTIYLVGSRAQLLVDKCTAGSHAMLAIQGSVPAVMEALGPESQGVNVACINGPCETVISGEAVQMADKAQILNNAGFKCTQLKVPFAFHSAQVDPILDDLENLAQAVRFETPKVPVISPLLGKLIESESITPHYLSKHAREAVNLLGGLVSAQQLGAIDDKTVWLEIGPHPICAGMVKAAFGAITIAVPSLRRREETCKTLSNTLCTLHTAGLNIDFNEFHRDFRNSVCLLDLPSYSFDEKNYWLQYEGDWCLTKNRAAHAGAKPIEQAKPKLSTTTVQRIIREEVKDDVAIVEIESDLSQEELRIAVSGHLVNGTPLCPSSLYGDMAMTVCDYAYKLVRPDAKNIGTNVAHMEVPKTLIFDDTAKSHILRLTVTANIKLGYADLVFHTGEGAKRTEHAFCKVFFSDVEEWQDEFDRVSYLIKSRIDSLMMAEKTGNASKIGRGIAYKLFGALVDYNRRYQGMEEVILDSSTCEATAKIRFQTTEQDGKFFFSPYHIDSLCHISGFIINGTDAVDSREQVFISHGWGSLRFTEIPTRDKEYRSYIRMQPVKGSKVMAGDAYIFDGNRIIGMCGDLKFQCIPRKVLNMVLPPRGSHASTAAAPARPAPIAKSPKSAGLAKETKKIVTPSNISRVNQRLKSVVSEVMDILAREVGVSHDELADNIAFVDLGVDSLMSLTVSGKIREELDLNLPSTAFVDYPTIGAFKDHLAQFDAPSRKKSVDSVESDASSGSDSTPDEMDESDSNVTTPLAEDDTCSLKDESPCGAEGLQTVVRETIASEMGVDVDEILAAPDLANLGMDSLMSLSILGHLREKTGLTIPSDLFVTNPSLKDVERALGINTPPKRLSQPLKAVMVAEPPAPPVHPKIGLEEPAPPKPPRPAHFIDNYPHRKATSLLLSGSNRIATKNLFMIPDGSGSSSSYVEIAEISDDWAVWGLFSPFLKTPEEYKCGVYGMAAKFIEEMKRRQPVGPYNLAGWSAGGVIAFEIVYQLTIAGEEVERLIIIDAPCPVTIEPLPQGLHAWFASIGLLGEKGSTKVPPWLLPHFSASITALSNYRPEPIAPGRSPSVLAIWCEDGVCKLPTDPRPEPYPKGHALFLLDNRSDFGPNRWDEFLDLSKMSLRHMPGNHFSMMHGELAKMLNGFLREALL</sequence>
<dbReference type="InterPro" id="IPR016039">
    <property type="entry name" value="Thiolase-like"/>
</dbReference>
<name>A0ABR3X4X7_9PEZI</name>
<feature type="region of interest" description="Disordered" evidence="5">
    <location>
        <begin position="1734"/>
        <end position="1782"/>
    </location>
</feature>
<dbReference type="InterPro" id="IPR001031">
    <property type="entry name" value="Thioesterase"/>
</dbReference>
<dbReference type="InterPro" id="IPR030918">
    <property type="entry name" value="PT_fungal_PKS"/>
</dbReference>
<dbReference type="PROSITE" id="PS52019">
    <property type="entry name" value="PKS_MFAS_DH"/>
    <property type="match status" value="1"/>
</dbReference>
<dbReference type="InterPro" id="IPR016036">
    <property type="entry name" value="Malonyl_transacylase_ACP-bd"/>
</dbReference>
<dbReference type="Proteomes" id="UP001586593">
    <property type="component" value="Unassembled WGS sequence"/>
</dbReference>
<proteinExistence type="predicted"/>
<dbReference type="InterPro" id="IPR020806">
    <property type="entry name" value="PKS_PP-bd"/>
</dbReference>
<dbReference type="InterPro" id="IPR006162">
    <property type="entry name" value="Ppantetheine_attach_site"/>
</dbReference>
<dbReference type="InterPro" id="IPR001227">
    <property type="entry name" value="Ac_transferase_dom_sf"/>
</dbReference>
<dbReference type="InterPro" id="IPR014043">
    <property type="entry name" value="Acyl_transferase_dom"/>
</dbReference>
<keyword evidence="3" id="KW-0808">Transferase</keyword>
<dbReference type="SMART" id="SM01294">
    <property type="entry name" value="PKS_PP_betabranch"/>
    <property type="match status" value="1"/>
</dbReference>
<dbReference type="Pfam" id="PF00698">
    <property type="entry name" value="Acyl_transf_1"/>
    <property type="match status" value="1"/>
</dbReference>
<dbReference type="InterPro" id="IPR016035">
    <property type="entry name" value="Acyl_Trfase/lysoPLipase"/>
</dbReference>
<dbReference type="InterPro" id="IPR049551">
    <property type="entry name" value="PKS_DH_C"/>
</dbReference>
<dbReference type="Pfam" id="PF00109">
    <property type="entry name" value="ketoacyl-synt"/>
    <property type="match status" value="1"/>
</dbReference>
<dbReference type="PROSITE" id="PS50075">
    <property type="entry name" value="CARRIER"/>
    <property type="match status" value="2"/>
</dbReference>
<dbReference type="SMART" id="SM00823">
    <property type="entry name" value="PKS_PP"/>
    <property type="match status" value="2"/>
</dbReference>
<dbReference type="PANTHER" id="PTHR43775:SF37">
    <property type="entry name" value="SI:DKEY-61P9.11"/>
    <property type="match status" value="1"/>
</dbReference>
<feature type="active site" description="Proton donor; for dehydratase activity" evidence="4">
    <location>
        <position position="1517"/>
    </location>
</feature>
<keyword evidence="1" id="KW-0596">Phosphopantetheine</keyword>
<dbReference type="SUPFAM" id="SSF47336">
    <property type="entry name" value="ACP-like"/>
    <property type="match status" value="2"/>
</dbReference>
<dbReference type="EMBL" id="JAZHXJ010000169">
    <property type="protein sequence ID" value="KAL1870794.1"/>
    <property type="molecule type" value="Genomic_DNA"/>
</dbReference>
<dbReference type="PROSITE" id="PS00606">
    <property type="entry name" value="KS3_1"/>
    <property type="match status" value="1"/>
</dbReference>
<evidence type="ECO:0000256" key="1">
    <source>
        <dbReference type="ARBA" id="ARBA00022450"/>
    </source>
</evidence>
<dbReference type="Gene3D" id="3.40.366.10">
    <property type="entry name" value="Malonyl-Coenzyme A Acyl Carrier Protein, domain 2"/>
    <property type="match status" value="2"/>
</dbReference>
<dbReference type="InterPro" id="IPR014031">
    <property type="entry name" value="Ketoacyl_synth_C"/>
</dbReference>
<dbReference type="InterPro" id="IPR009081">
    <property type="entry name" value="PP-bd_ACP"/>
</dbReference>
<feature type="active site" description="Proton acceptor; for dehydratase activity" evidence="4">
    <location>
        <position position="1330"/>
    </location>
</feature>
<feature type="region of interest" description="C-terminal hotdog fold" evidence="4">
    <location>
        <begin position="1457"/>
        <end position="1605"/>
    </location>
</feature>
<dbReference type="PROSITE" id="PS00012">
    <property type="entry name" value="PHOSPHOPANTETHEINE"/>
    <property type="match status" value="1"/>
</dbReference>
<dbReference type="PANTHER" id="PTHR43775">
    <property type="entry name" value="FATTY ACID SYNTHASE"/>
    <property type="match status" value="1"/>
</dbReference>
<dbReference type="PROSITE" id="PS52004">
    <property type="entry name" value="KS3_2"/>
    <property type="match status" value="1"/>
</dbReference>
<protein>
    <recommendedName>
        <fullName evidence="11">Polyketide synthase</fullName>
    </recommendedName>
</protein>
<dbReference type="InterPro" id="IPR032088">
    <property type="entry name" value="SAT"/>
</dbReference>
<evidence type="ECO:0000259" key="8">
    <source>
        <dbReference type="PROSITE" id="PS52019"/>
    </source>
</evidence>
<evidence type="ECO:0008006" key="11">
    <source>
        <dbReference type="Google" id="ProtNLM"/>
    </source>
</evidence>
<dbReference type="Pfam" id="PF00550">
    <property type="entry name" value="PP-binding"/>
    <property type="match status" value="2"/>
</dbReference>
<dbReference type="SMART" id="SM00827">
    <property type="entry name" value="PKS_AT"/>
    <property type="match status" value="1"/>
</dbReference>
<dbReference type="Pfam" id="PF02801">
    <property type="entry name" value="Ketoacyl-synt_C"/>
    <property type="match status" value="1"/>
</dbReference>
<dbReference type="Pfam" id="PF16073">
    <property type="entry name" value="SAT"/>
    <property type="match status" value="1"/>
</dbReference>
<evidence type="ECO:0000256" key="2">
    <source>
        <dbReference type="ARBA" id="ARBA00022553"/>
    </source>
</evidence>
<evidence type="ECO:0000256" key="4">
    <source>
        <dbReference type="PROSITE-ProRule" id="PRU01363"/>
    </source>
</evidence>
<evidence type="ECO:0000259" key="6">
    <source>
        <dbReference type="PROSITE" id="PS50075"/>
    </source>
</evidence>
<feature type="domain" description="PKS/mFAS DH" evidence="8">
    <location>
        <begin position="1298"/>
        <end position="1605"/>
    </location>
</feature>
<dbReference type="InterPro" id="IPR036736">
    <property type="entry name" value="ACP-like_sf"/>
</dbReference>
<dbReference type="NCBIfam" id="TIGR04532">
    <property type="entry name" value="PT_fungal_PKS"/>
    <property type="match status" value="1"/>
</dbReference>
<organism evidence="9 10">
    <name type="scientific">Phialemonium thermophilum</name>
    <dbReference type="NCBI Taxonomy" id="223376"/>
    <lineage>
        <taxon>Eukaryota</taxon>
        <taxon>Fungi</taxon>
        <taxon>Dikarya</taxon>
        <taxon>Ascomycota</taxon>
        <taxon>Pezizomycotina</taxon>
        <taxon>Sordariomycetes</taxon>
        <taxon>Sordariomycetidae</taxon>
        <taxon>Cephalothecales</taxon>
        <taxon>Cephalothecaceae</taxon>
        <taxon>Phialemonium</taxon>
    </lineage>
</organism>
<dbReference type="Gene3D" id="3.40.47.10">
    <property type="match status" value="1"/>
</dbReference>
<dbReference type="SUPFAM" id="SSF55048">
    <property type="entry name" value="Probable ACP-binding domain of malonyl-CoA ACP transacylase"/>
    <property type="match status" value="1"/>
</dbReference>
<feature type="domain" description="Carrier" evidence="6">
    <location>
        <begin position="1785"/>
        <end position="1859"/>
    </location>
</feature>
<dbReference type="Pfam" id="PF22621">
    <property type="entry name" value="CurL-like_PKS_C"/>
    <property type="match status" value="1"/>
</dbReference>
<feature type="domain" description="Carrier" evidence="6">
    <location>
        <begin position="1650"/>
        <end position="1731"/>
    </location>
</feature>
<reference evidence="9 10" key="1">
    <citation type="journal article" date="2024" name="Commun. Biol.">
        <title>Comparative genomic analysis of thermophilic fungi reveals convergent evolutionary adaptations and gene losses.</title>
        <authorList>
            <person name="Steindorff A.S."/>
            <person name="Aguilar-Pontes M.V."/>
            <person name="Robinson A.J."/>
            <person name="Andreopoulos B."/>
            <person name="LaButti K."/>
            <person name="Kuo A."/>
            <person name="Mondo S."/>
            <person name="Riley R."/>
            <person name="Otillar R."/>
            <person name="Haridas S."/>
            <person name="Lipzen A."/>
            <person name="Grimwood J."/>
            <person name="Schmutz J."/>
            <person name="Clum A."/>
            <person name="Reid I.D."/>
            <person name="Moisan M.C."/>
            <person name="Butler G."/>
            <person name="Nguyen T.T.M."/>
            <person name="Dewar K."/>
            <person name="Conant G."/>
            <person name="Drula E."/>
            <person name="Henrissat B."/>
            <person name="Hansel C."/>
            <person name="Singer S."/>
            <person name="Hutchinson M.I."/>
            <person name="de Vries R.P."/>
            <person name="Natvig D.O."/>
            <person name="Powell A.J."/>
            <person name="Tsang A."/>
            <person name="Grigoriev I.V."/>
        </authorList>
    </citation>
    <scope>NUCLEOTIDE SEQUENCE [LARGE SCALE GENOMIC DNA]</scope>
    <source>
        <strain evidence="9 10">ATCC 24622</strain>
    </source>
</reference>
<feature type="region of interest" description="N-terminal hotdog fold" evidence="4">
    <location>
        <begin position="1298"/>
        <end position="1429"/>
    </location>
</feature>
<dbReference type="SUPFAM" id="SSF53474">
    <property type="entry name" value="alpha/beta-Hydrolases"/>
    <property type="match status" value="1"/>
</dbReference>
<evidence type="ECO:0000313" key="10">
    <source>
        <dbReference type="Proteomes" id="UP001586593"/>
    </source>
</evidence>
<evidence type="ECO:0000259" key="7">
    <source>
        <dbReference type="PROSITE" id="PS52004"/>
    </source>
</evidence>
<dbReference type="SUPFAM" id="SSF53901">
    <property type="entry name" value="Thiolase-like"/>
    <property type="match status" value="1"/>
</dbReference>
<dbReference type="InterPro" id="IPR020841">
    <property type="entry name" value="PKS_Beta-ketoAc_synthase_dom"/>
</dbReference>
<dbReference type="Gene3D" id="3.40.50.1820">
    <property type="entry name" value="alpha/beta hydrolase"/>
    <property type="match status" value="1"/>
</dbReference>
<dbReference type="Pfam" id="PF14765">
    <property type="entry name" value="PS-DH"/>
    <property type="match status" value="1"/>
</dbReference>
<keyword evidence="10" id="KW-1185">Reference proteome</keyword>
<dbReference type="CDD" id="cd00833">
    <property type="entry name" value="PKS"/>
    <property type="match status" value="1"/>
</dbReference>
<keyword evidence="2" id="KW-0597">Phosphoprotein</keyword>
<dbReference type="InterPro" id="IPR050091">
    <property type="entry name" value="PKS_NRPS_Biosynth_Enz"/>
</dbReference>
<dbReference type="Gene3D" id="1.10.1200.10">
    <property type="entry name" value="ACP-like"/>
    <property type="match status" value="2"/>
</dbReference>
<dbReference type="InterPro" id="IPR018201">
    <property type="entry name" value="Ketoacyl_synth_AS"/>
</dbReference>
<dbReference type="Pfam" id="PF00975">
    <property type="entry name" value="Thioesterase"/>
    <property type="match status" value="1"/>
</dbReference>
<dbReference type="SUPFAM" id="SSF52151">
    <property type="entry name" value="FabD/lysophospholipase-like"/>
    <property type="match status" value="1"/>
</dbReference>
<dbReference type="InterPro" id="IPR014030">
    <property type="entry name" value="Ketoacyl_synth_N"/>
</dbReference>
<gene>
    <name evidence="9" type="ORF">VTK73DRAFT_2452</name>
</gene>
<dbReference type="Gene3D" id="3.30.70.3290">
    <property type="match status" value="1"/>
</dbReference>
<dbReference type="InterPro" id="IPR029058">
    <property type="entry name" value="AB_hydrolase_fold"/>
</dbReference>
<dbReference type="InterPro" id="IPR042104">
    <property type="entry name" value="PKS_dehydratase_sf"/>
</dbReference>
<evidence type="ECO:0000256" key="5">
    <source>
        <dbReference type="SAM" id="MobiDB-lite"/>
    </source>
</evidence>
<comment type="caution">
    <text evidence="9">The sequence shown here is derived from an EMBL/GenBank/DDBJ whole genome shotgun (WGS) entry which is preliminary data.</text>
</comment>
<dbReference type="SMART" id="SM00825">
    <property type="entry name" value="PKS_KS"/>
    <property type="match status" value="1"/>
</dbReference>
<evidence type="ECO:0000313" key="9">
    <source>
        <dbReference type="EMBL" id="KAL1870794.1"/>
    </source>
</evidence>
<dbReference type="InterPro" id="IPR049900">
    <property type="entry name" value="PKS_mFAS_DH"/>
</dbReference>
<accession>A0ABR3X4X7</accession>